<evidence type="ECO:0000256" key="2">
    <source>
        <dbReference type="ARBA" id="ARBA00023002"/>
    </source>
</evidence>
<dbReference type="GO" id="GO:0046872">
    <property type="term" value="F:metal ion binding"/>
    <property type="evidence" value="ECO:0007669"/>
    <property type="project" value="UniProtKB-KW"/>
</dbReference>
<sequence length="307" mass="35221">MLLITLGEISGIGPEIVLKAIRHFSPDKIKIIGSQGVLEKTRKKLKLEIDYQPYLLELLKDIDFQFGKPTKETAYYALNSLETAISLIKEKKFLGIITAPISKENLKKIDFKYPGHTEFFAENFNIKNYCLLAYTKYFKVAFVTLHLPLAKVKKELTSEKIYQTSLLLYQFLSKIEGIKKPKILFFSFNPHLFEFSLGEEKIIKKAIKRLSLFPGYYDIKPADTLPYLLGNYDGYVALYHDQGMIPAKLLSEGKGVNITLGLPFIRTSPLHGVGFDIAGKNQADEKSMIMAIRLALKWYKKFYFYKN</sequence>
<dbReference type="GO" id="GO:0016491">
    <property type="term" value="F:oxidoreductase activity"/>
    <property type="evidence" value="ECO:0007669"/>
    <property type="project" value="UniProtKB-KW"/>
</dbReference>
<organism evidence="4">
    <name type="scientific">candidate division WOR-3 bacterium</name>
    <dbReference type="NCBI Taxonomy" id="2052148"/>
    <lineage>
        <taxon>Bacteria</taxon>
        <taxon>Bacteria division WOR-3</taxon>
    </lineage>
</organism>
<dbReference type="Gene3D" id="3.40.718.10">
    <property type="entry name" value="Isopropylmalate Dehydrogenase"/>
    <property type="match status" value="1"/>
</dbReference>
<dbReference type="PANTHER" id="PTHR30004:SF6">
    <property type="entry name" value="D-THREONATE 4-PHOSPHATE DEHYDROGENASE"/>
    <property type="match status" value="1"/>
</dbReference>
<dbReference type="PANTHER" id="PTHR30004">
    <property type="entry name" value="4-HYDROXYTHREONINE-4-PHOSPHATE DEHYDROGENASE"/>
    <property type="match status" value="1"/>
</dbReference>
<keyword evidence="3" id="KW-0520">NAD</keyword>
<dbReference type="SUPFAM" id="SSF53659">
    <property type="entry name" value="Isocitrate/Isopropylmalate dehydrogenase-like"/>
    <property type="match status" value="1"/>
</dbReference>
<proteinExistence type="predicted"/>
<keyword evidence="1" id="KW-0479">Metal-binding</keyword>
<dbReference type="EMBL" id="DTBX01000043">
    <property type="protein sequence ID" value="HGQ55050.1"/>
    <property type="molecule type" value="Genomic_DNA"/>
</dbReference>
<reference evidence="4" key="1">
    <citation type="journal article" date="2020" name="mSystems">
        <title>Genome- and Community-Level Interaction Insights into Carbon Utilization and Element Cycling Functions of Hydrothermarchaeota in Hydrothermal Sediment.</title>
        <authorList>
            <person name="Zhou Z."/>
            <person name="Liu Y."/>
            <person name="Xu W."/>
            <person name="Pan J."/>
            <person name="Luo Z.H."/>
            <person name="Li M."/>
        </authorList>
    </citation>
    <scope>NUCLEOTIDE SEQUENCE [LARGE SCALE GENOMIC DNA]</scope>
    <source>
        <strain evidence="4">SpSt-655</strain>
    </source>
</reference>
<dbReference type="InterPro" id="IPR005255">
    <property type="entry name" value="PdxA_fam"/>
</dbReference>
<dbReference type="Pfam" id="PF04166">
    <property type="entry name" value="PdxA"/>
    <property type="match status" value="1"/>
</dbReference>
<evidence type="ECO:0000256" key="3">
    <source>
        <dbReference type="ARBA" id="ARBA00023027"/>
    </source>
</evidence>
<keyword evidence="2" id="KW-0560">Oxidoreductase</keyword>
<gene>
    <name evidence="4" type="ORF">ENU28_01125</name>
</gene>
<evidence type="ECO:0000256" key="1">
    <source>
        <dbReference type="ARBA" id="ARBA00022723"/>
    </source>
</evidence>
<accession>A0A7V4CHD1</accession>
<dbReference type="AlphaFoldDB" id="A0A7V4CHD1"/>
<comment type="caution">
    <text evidence="4">The sequence shown here is derived from an EMBL/GenBank/DDBJ whole genome shotgun (WGS) entry which is preliminary data.</text>
</comment>
<name>A0A7V4CHD1_UNCW3</name>
<evidence type="ECO:0000313" key="4">
    <source>
        <dbReference type="EMBL" id="HGQ55050.1"/>
    </source>
</evidence>
<protein>
    <submittedName>
        <fullName evidence="4">4-hydroxythreonine-4-phosphate dehydrogenase PdxA</fullName>
    </submittedName>
</protein>
<dbReference type="GO" id="GO:0051287">
    <property type="term" value="F:NAD binding"/>
    <property type="evidence" value="ECO:0007669"/>
    <property type="project" value="InterPro"/>
</dbReference>